<dbReference type="Proteomes" id="UP000237000">
    <property type="component" value="Unassembled WGS sequence"/>
</dbReference>
<organism evidence="2 3">
    <name type="scientific">Trema orientale</name>
    <name type="common">Charcoal tree</name>
    <name type="synonym">Celtis orientalis</name>
    <dbReference type="NCBI Taxonomy" id="63057"/>
    <lineage>
        <taxon>Eukaryota</taxon>
        <taxon>Viridiplantae</taxon>
        <taxon>Streptophyta</taxon>
        <taxon>Embryophyta</taxon>
        <taxon>Tracheophyta</taxon>
        <taxon>Spermatophyta</taxon>
        <taxon>Magnoliopsida</taxon>
        <taxon>eudicotyledons</taxon>
        <taxon>Gunneridae</taxon>
        <taxon>Pentapetalae</taxon>
        <taxon>rosids</taxon>
        <taxon>fabids</taxon>
        <taxon>Rosales</taxon>
        <taxon>Cannabaceae</taxon>
        <taxon>Trema</taxon>
    </lineage>
</organism>
<dbReference type="AlphaFoldDB" id="A0A2P5F2W1"/>
<dbReference type="OrthoDB" id="10489652at2759"/>
<feature type="compositionally biased region" description="Basic residues" evidence="1">
    <location>
        <begin position="57"/>
        <end position="67"/>
    </location>
</feature>
<dbReference type="EMBL" id="JXTC01000069">
    <property type="protein sequence ID" value="PON92114.1"/>
    <property type="molecule type" value="Genomic_DNA"/>
</dbReference>
<feature type="region of interest" description="Disordered" evidence="1">
    <location>
        <begin position="1"/>
        <end position="67"/>
    </location>
</feature>
<evidence type="ECO:0000313" key="3">
    <source>
        <dbReference type="Proteomes" id="UP000237000"/>
    </source>
</evidence>
<reference evidence="3" key="1">
    <citation type="submission" date="2016-06" db="EMBL/GenBank/DDBJ databases">
        <title>Parallel loss of symbiosis genes in relatives of nitrogen-fixing non-legume Parasponia.</title>
        <authorList>
            <person name="Van Velzen R."/>
            <person name="Holmer R."/>
            <person name="Bu F."/>
            <person name="Rutten L."/>
            <person name="Van Zeijl A."/>
            <person name="Liu W."/>
            <person name="Santuari L."/>
            <person name="Cao Q."/>
            <person name="Sharma T."/>
            <person name="Shen D."/>
            <person name="Roswanjaya Y."/>
            <person name="Wardhani T."/>
            <person name="Kalhor M.S."/>
            <person name="Jansen J."/>
            <person name="Van den Hoogen J."/>
            <person name="Gungor B."/>
            <person name="Hartog M."/>
            <person name="Hontelez J."/>
            <person name="Verver J."/>
            <person name="Yang W.-C."/>
            <person name="Schijlen E."/>
            <person name="Repin R."/>
            <person name="Schilthuizen M."/>
            <person name="Schranz E."/>
            <person name="Heidstra R."/>
            <person name="Miyata K."/>
            <person name="Fedorova E."/>
            <person name="Kohlen W."/>
            <person name="Bisseling T."/>
            <person name="Smit S."/>
            <person name="Geurts R."/>
        </authorList>
    </citation>
    <scope>NUCLEOTIDE SEQUENCE [LARGE SCALE GENOMIC DNA]</scope>
    <source>
        <strain evidence="3">cv. RG33-2</strain>
    </source>
</reference>
<gene>
    <name evidence="2" type="ORF">TorRG33x02_121860</name>
</gene>
<name>A0A2P5F2W1_TREOI</name>
<evidence type="ECO:0000313" key="2">
    <source>
        <dbReference type="EMBL" id="PON92114.1"/>
    </source>
</evidence>
<sequence length="67" mass="7368">MSGSTGQPDQVQGPAHNTKRPQDGPGRAFRDGWSIIIDLLRGHRPRKLKAPPGSSGLRRRERKVAQS</sequence>
<evidence type="ECO:0000256" key="1">
    <source>
        <dbReference type="SAM" id="MobiDB-lite"/>
    </source>
</evidence>
<feature type="compositionally biased region" description="Polar residues" evidence="1">
    <location>
        <begin position="1"/>
        <end position="10"/>
    </location>
</feature>
<accession>A0A2P5F2W1</accession>
<comment type="caution">
    <text evidence="2">The sequence shown here is derived from an EMBL/GenBank/DDBJ whole genome shotgun (WGS) entry which is preliminary data.</text>
</comment>
<protein>
    <submittedName>
        <fullName evidence="2">Uncharacterized protein</fullName>
    </submittedName>
</protein>
<proteinExistence type="predicted"/>
<keyword evidence="3" id="KW-1185">Reference proteome</keyword>
<dbReference type="InParanoid" id="A0A2P5F2W1"/>